<accession>A0A5B7E0T6</accession>
<name>A0A5B7E0T6_PORTR</name>
<sequence>MSAQPTVLCPFVHGGILVLLPPSPLVLATAAWRSEWNRGGATAALASKETLTSEMITEVMLAVMMVITIMIACLWTNCERRSDLLRGRYTVPGTTFEI</sequence>
<keyword evidence="1" id="KW-0812">Transmembrane</keyword>
<evidence type="ECO:0000313" key="2">
    <source>
        <dbReference type="EMBL" id="MPC26434.1"/>
    </source>
</evidence>
<evidence type="ECO:0000313" key="3">
    <source>
        <dbReference type="Proteomes" id="UP000324222"/>
    </source>
</evidence>
<keyword evidence="3" id="KW-1185">Reference proteome</keyword>
<feature type="transmembrane region" description="Helical" evidence="1">
    <location>
        <begin position="59"/>
        <end position="78"/>
    </location>
</feature>
<dbReference type="AlphaFoldDB" id="A0A5B7E0T6"/>
<protein>
    <submittedName>
        <fullName evidence="2">Uncharacterized protein</fullName>
    </submittedName>
</protein>
<organism evidence="2 3">
    <name type="scientific">Portunus trituberculatus</name>
    <name type="common">Swimming crab</name>
    <name type="synonym">Neptunus trituberculatus</name>
    <dbReference type="NCBI Taxonomy" id="210409"/>
    <lineage>
        <taxon>Eukaryota</taxon>
        <taxon>Metazoa</taxon>
        <taxon>Ecdysozoa</taxon>
        <taxon>Arthropoda</taxon>
        <taxon>Crustacea</taxon>
        <taxon>Multicrustacea</taxon>
        <taxon>Malacostraca</taxon>
        <taxon>Eumalacostraca</taxon>
        <taxon>Eucarida</taxon>
        <taxon>Decapoda</taxon>
        <taxon>Pleocyemata</taxon>
        <taxon>Brachyura</taxon>
        <taxon>Eubrachyura</taxon>
        <taxon>Portunoidea</taxon>
        <taxon>Portunidae</taxon>
        <taxon>Portuninae</taxon>
        <taxon>Portunus</taxon>
    </lineage>
</organism>
<keyword evidence="1" id="KW-1133">Transmembrane helix</keyword>
<dbReference type="EMBL" id="VSRR010001598">
    <property type="protein sequence ID" value="MPC26434.1"/>
    <property type="molecule type" value="Genomic_DNA"/>
</dbReference>
<evidence type="ECO:0000256" key="1">
    <source>
        <dbReference type="SAM" id="Phobius"/>
    </source>
</evidence>
<keyword evidence="1" id="KW-0472">Membrane</keyword>
<gene>
    <name evidence="2" type="ORF">E2C01_019573</name>
</gene>
<comment type="caution">
    <text evidence="2">The sequence shown here is derived from an EMBL/GenBank/DDBJ whole genome shotgun (WGS) entry which is preliminary data.</text>
</comment>
<dbReference type="Proteomes" id="UP000324222">
    <property type="component" value="Unassembled WGS sequence"/>
</dbReference>
<proteinExistence type="predicted"/>
<reference evidence="2 3" key="1">
    <citation type="submission" date="2019-05" db="EMBL/GenBank/DDBJ databases">
        <title>Another draft genome of Portunus trituberculatus and its Hox gene families provides insights of decapod evolution.</title>
        <authorList>
            <person name="Jeong J.-H."/>
            <person name="Song I."/>
            <person name="Kim S."/>
            <person name="Choi T."/>
            <person name="Kim D."/>
            <person name="Ryu S."/>
            <person name="Kim W."/>
        </authorList>
    </citation>
    <scope>NUCLEOTIDE SEQUENCE [LARGE SCALE GENOMIC DNA]</scope>
    <source>
        <tissue evidence="2">Muscle</tissue>
    </source>
</reference>